<dbReference type="InterPro" id="IPR009187">
    <property type="entry name" value="Prok_Ku"/>
</dbReference>
<keyword evidence="2" id="KW-0233">DNA recombination</keyword>
<evidence type="ECO:0000256" key="1">
    <source>
        <dbReference type="ARBA" id="ARBA00023125"/>
    </source>
</evidence>
<evidence type="ECO:0000313" key="4">
    <source>
        <dbReference type="EMBL" id="OQP52406.1"/>
    </source>
</evidence>
<evidence type="ECO:0000259" key="3">
    <source>
        <dbReference type="SMART" id="SM00559"/>
    </source>
</evidence>
<dbReference type="Pfam" id="PF02735">
    <property type="entry name" value="Ku"/>
    <property type="match status" value="1"/>
</dbReference>
<dbReference type="InterPro" id="IPR006164">
    <property type="entry name" value="DNA_bd_Ku70/Ku80"/>
</dbReference>
<organism evidence="4 5">
    <name type="scientific">Niastella koreensis</name>
    <dbReference type="NCBI Taxonomy" id="354356"/>
    <lineage>
        <taxon>Bacteria</taxon>
        <taxon>Pseudomonadati</taxon>
        <taxon>Bacteroidota</taxon>
        <taxon>Chitinophagia</taxon>
        <taxon>Chitinophagales</taxon>
        <taxon>Chitinophagaceae</taxon>
        <taxon>Niastella</taxon>
    </lineage>
</organism>
<dbReference type="EMBL" id="LWBO01000004">
    <property type="protein sequence ID" value="OQP52406.1"/>
    <property type="molecule type" value="Genomic_DNA"/>
</dbReference>
<evidence type="ECO:0000313" key="5">
    <source>
        <dbReference type="Proteomes" id="UP000192277"/>
    </source>
</evidence>
<dbReference type="SMART" id="SM00559">
    <property type="entry name" value="Ku78"/>
    <property type="match status" value="1"/>
</dbReference>
<comment type="subunit">
    <text evidence="2">Homodimer. Interacts with LigD.</text>
</comment>
<dbReference type="Gene3D" id="2.40.290.10">
    <property type="match status" value="1"/>
</dbReference>
<keyword evidence="1 2" id="KW-0238">DNA-binding</keyword>
<dbReference type="InterPro" id="IPR016194">
    <property type="entry name" value="SPOC-like_C_dom_sf"/>
</dbReference>
<dbReference type="RefSeq" id="WP_014220462.1">
    <property type="nucleotide sequence ID" value="NZ_LWBO01000004.1"/>
</dbReference>
<name>A0ABX3P0W9_9BACT</name>
<keyword evidence="2" id="KW-0227">DNA damage</keyword>
<dbReference type="SUPFAM" id="SSF100939">
    <property type="entry name" value="SPOC domain-like"/>
    <property type="match status" value="1"/>
</dbReference>
<dbReference type="Proteomes" id="UP000192277">
    <property type="component" value="Unassembled WGS sequence"/>
</dbReference>
<dbReference type="HAMAP" id="MF_01875">
    <property type="entry name" value="Prokaryotic_Ku"/>
    <property type="match status" value="1"/>
</dbReference>
<protein>
    <recommendedName>
        <fullName evidence="2">Non-homologous end joining protein Ku</fullName>
    </recommendedName>
</protein>
<evidence type="ECO:0000256" key="2">
    <source>
        <dbReference type="HAMAP-Rule" id="MF_01875"/>
    </source>
</evidence>
<dbReference type="PANTHER" id="PTHR41251:SF1">
    <property type="entry name" value="NON-HOMOLOGOUS END JOINING PROTEIN KU"/>
    <property type="match status" value="1"/>
</dbReference>
<comment type="caution">
    <text evidence="4">The sequence shown here is derived from an EMBL/GenBank/DDBJ whole genome shotgun (WGS) entry which is preliminary data.</text>
</comment>
<dbReference type="NCBIfam" id="TIGR02772">
    <property type="entry name" value="Ku_bact"/>
    <property type="match status" value="1"/>
</dbReference>
<dbReference type="PANTHER" id="PTHR41251">
    <property type="entry name" value="NON-HOMOLOGOUS END JOINING PROTEIN KU"/>
    <property type="match status" value="1"/>
</dbReference>
<sequence length="257" mass="29193">MRSMWKGSLGFGLVNIPVSMYTATEESDIHFFQLDKKDHSRVKYKKISENSGRELQPTDIIKGYEIGGKVVVIEDSDLEKAMPEKIDHLEISQFTDEKDIDAVYFEKPYYLAPEKAGAKAYALLRDALQLEGKVGLGLLVYHNKEWLCLIKAMRKVLVMHRLRFSDEIRSEKGLTIPEVEVKKEELKMAGMLIGQLTKKFNPEEFRDTYSEKLMAIIEAKAQGKTTGKTMKVVHNATTSDLMAKLQASLNTKKKKAS</sequence>
<dbReference type="CDD" id="cd00789">
    <property type="entry name" value="KU_like"/>
    <property type="match status" value="1"/>
</dbReference>
<dbReference type="PIRSF" id="PIRSF006493">
    <property type="entry name" value="Prok_Ku"/>
    <property type="match status" value="1"/>
</dbReference>
<accession>A0ABX3P0W9</accession>
<reference evidence="4 5" key="1">
    <citation type="submission" date="2016-04" db="EMBL/GenBank/DDBJ databases">
        <authorList>
            <person name="Chen L."/>
            <person name="Zhuang W."/>
            <person name="Wang G."/>
        </authorList>
    </citation>
    <scope>NUCLEOTIDE SEQUENCE [LARGE SCALE GENOMIC DNA]</scope>
    <source>
        <strain evidence="5">GR20</strain>
    </source>
</reference>
<keyword evidence="2" id="KW-0234">DNA repair</keyword>
<feature type="domain" description="Ku" evidence="3">
    <location>
        <begin position="52"/>
        <end position="181"/>
    </location>
</feature>
<proteinExistence type="inferred from homology"/>
<comment type="similarity">
    <text evidence="2">Belongs to the prokaryotic Ku family.</text>
</comment>
<gene>
    <name evidence="2" type="primary">ku</name>
    <name evidence="4" type="ORF">A4D02_24780</name>
</gene>
<comment type="function">
    <text evidence="2">With LigD forms a non-homologous end joining (NHEJ) DNA repair enzyme, which repairs dsDNA breaks with reduced fidelity. Binds linear dsDNA with 5'- and 3'- overhangs but not closed circular dsDNA nor ssDNA. Recruits and stimulates the ligase activity of LigD.</text>
</comment>
<keyword evidence="5" id="KW-1185">Reference proteome</keyword>